<dbReference type="STRING" id="5217.A0A4Q1BJ45"/>
<comment type="caution">
    <text evidence="5">The sequence shown here is derived from an EMBL/GenBank/DDBJ whole genome shotgun (WGS) entry which is preliminary data.</text>
</comment>
<dbReference type="FunFam" id="3.90.190.10:FF:000035">
    <property type="entry name" value="Tyrosine phosphatase, putative"/>
    <property type="match status" value="1"/>
</dbReference>
<dbReference type="Gene3D" id="3.90.190.10">
    <property type="entry name" value="Protein tyrosine phosphatase superfamily"/>
    <property type="match status" value="1"/>
</dbReference>
<feature type="region of interest" description="Disordered" evidence="4">
    <location>
        <begin position="179"/>
        <end position="211"/>
    </location>
</feature>
<gene>
    <name evidence="5" type="ORF">M231_05031</name>
</gene>
<dbReference type="EMBL" id="SDIL01000062">
    <property type="protein sequence ID" value="RXK37698.1"/>
    <property type="molecule type" value="Genomic_DNA"/>
</dbReference>
<dbReference type="PANTHER" id="PTHR31126">
    <property type="entry name" value="TYROSINE-PROTEIN PHOSPHATASE"/>
    <property type="match status" value="1"/>
</dbReference>
<dbReference type="GO" id="GO:0005737">
    <property type="term" value="C:cytoplasm"/>
    <property type="evidence" value="ECO:0007669"/>
    <property type="project" value="UniProtKB-SubCell"/>
</dbReference>
<comment type="subcellular location">
    <subcellularLocation>
        <location evidence="1">Cytoplasm</location>
    </subcellularLocation>
</comment>
<dbReference type="Pfam" id="PF03162">
    <property type="entry name" value="Y_phosphatase2"/>
    <property type="match status" value="1"/>
</dbReference>
<evidence type="ECO:0000256" key="2">
    <source>
        <dbReference type="ARBA" id="ARBA00022490"/>
    </source>
</evidence>
<feature type="compositionally biased region" description="Acidic residues" evidence="4">
    <location>
        <begin position="185"/>
        <end position="211"/>
    </location>
</feature>
<keyword evidence="6" id="KW-1185">Reference proteome</keyword>
<proteinExistence type="predicted"/>
<dbReference type="PANTHER" id="PTHR31126:SF18">
    <property type="entry name" value="PROTEIN-TYROSINE-PHOSPHATASE"/>
    <property type="match status" value="1"/>
</dbReference>
<dbReference type="InterPro" id="IPR029021">
    <property type="entry name" value="Prot-tyrosine_phosphatase-like"/>
</dbReference>
<dbReference type="CDD" id="cd14501">
    <property type="entry name" value="PFA-DSP"/>
    <property type="match status" value="1"/>
</dbReference>
<evidence type="ECO:0000313" key="5">
    <source>
        <dbReference type="EMBL" id="RXK37698.1"/>
    </source>
</evidence>
<evidence type="ECO:0000256" key="4">
    <source>
        <dbReference type="SAM" id="MobiDB-lite"/>
    </source>
</evidence>
<evidence type="ECO:0000256" key="1">
    <source>
        <dbReference type="ARBA" id="ARBA00004496"/>
    </source>
</evidence>
<name>A0A4Q1BJ45_TREME</name>
<evidence type="ECO:0000256" key="3">
    <source>
        <dbReference type="ARBA" id="ARBA00022801"/>
    </source>
</evidence>
<sequence length="211" mass="23782">MPPTPPAPSQLIVLPIRFSVVEVGLYRCASPTASQIPYLSTLGLKTIISLTPEHPIKPLLTFAKEKGIKFMHIGTTLWRPLSDWKPIRDEIVKSALEMILDMRYHPILLIDPLGIHHTGCVVGALRMMQGWNFASILVEYRAHSGPSKHRLSDEQYIEMFDPDTINIPPLECLPCWFSPESGSDVSEDEEMTEEEIVSSESEQDPDSEEKM</sequence>
<dbReference type="InterPro" id="IPR004861">
    <property type="entry name" value="Siw14-like"/>
</dbReference>
<protein>
    <submittedName>
        <fullName evidence="5">Protein-tyrosine-phosphatase</fullName>
    </submittedName>
</protein>
<evidence type="ECO:0000313" key="6">
    <source>
        <dbReference type="Proteomes" id="UP000289152"/>
    </source>
</evidence>
<reference evidence="5 6" key="1">
    <citation type="submission" date="2016-06" db="EMBL/GenBank/DDBJ databases">
        <title>Evolution of pathogenesis and genome organization in the Tremellales.</title>
        <authorList>
            <person name="Cuomo C."/>
            <person name="Litvintseva A."/>
            <person name="Heitman J."/>
            <person name="Chen Y."/>
            <person name="Sun S."/>
            <person name="Springer D."/>
            <person name="Dromer F."/>
            <person name="Young S."/>
            <person name="Zeng Q."/>
            <person name="Chapman S."/>
            <person name="Gujja S."/>
            <person name="Saif S."/>
            <person name="Birren B."/>
        </authorList>
    </citation>
    <scope>NUCLEOTIDE SEQUENCE [LARGE SCALE GENOMIC DNA]</scope>
    <source>
        <strain evidence="5 6">ATCC 28783</strain>
    </source>
</reference>
<organism evidence="5 6">
    <name type="scientific">Tremella mesenterica</name>
    <name type="common">Jelly fungus</name>
    <dbReference type="NCBI Taxonomy" id="5217"/>
    <lineage>
        <taxon>Eukaryota</taxon>
        <taxon>Fungi</taxon>
        <taxon>Dikarya</taxon>
        <taxon>Basidiomycota</taxon>
        <taxon>Agaricomycotina</taxon>
        <taxon>Tremellomycetes</taxon>
        <taxon>Tremellales</taxon>
        <taxon>Tremellaceae</taxon>
        <taxon>Tremella</taxon>
    </lineage>
</organism>
<dbReference type="VEuPathDB" id="FungiDB:TREMEDRAFT_24323"/>
<accession>A0A4Q1BJ45</accession>
<keyword evidence="2" id="KW-0963">Cytoplasm</keyword>
<dbReference type="SUPFAM" id="SSF52799">
    <property type="entry name" value="(Phosphotyrosine protein) phosphatases II"/>
    <property type="match status" value="1"/>
</dbReference>
<dbReference type="Proteomes" id="UP000289152">
    <property type="component" value="Unassembled WGS sequence"/>
</dbReference>
<dbReference type="GO" id="GO:0016791">
    <property type="term" value="F:phosphatase activity"/>
    <property type="evidence" value="ECO:0007669"/>
    <property type="project" value="TreeGrafter"/>
</dbReference>
<keyword evidence="3" id="KW-0378">Hydrolase</keyword>
<dbReference type="AlphaFoldDB" id="A0A4Q1BJ45"/>
<dbReference type="InParanoid" id="A0A4Q1BJ45"/>
<dbReference type="OrthoDB" id="6375174at2759"/>